<keyword evidence="3" id="KW-1185">Reference proteome</keyword>
<organism evidence="2 3">
    <name type="scientific">Persicitalea jodogahamensis</name>
    <dbReference type="NCBI Taxonomy" id="402147"/>
    <lineage>
        <taxon>Bacteria</taxon>
        <taxon>Pseudomonadati</taxon>
        <taxon>Bacteroidota</taxon>
        <taxon>Cytophagia</taxon>
        <taxon>Cytophagales</taxon>
        <taxon>Spirosomataceae</taxon>
        <taxon>Persicitalea</taxon>
    </lineage>
</organism>
<dbReference type="SUPFAM" id="SSF53474">
    <property type="entry name" value="alpha/beta-Hydrolases"/>
    <property type="match status" value="1"/>
</dbReference>
<dbReference type="GO" id="GO:0016787">
    <property type="term" value="F:hydrolase activity"/>
    <property type="evidence" value="ECO:0007669"/>
    <property type="project" value="InterPro"/>
</dbReference>
<comment type="caution">
    <text evidence="2">The sequence shown here is derived from an EMBL/GenBank/DDBJ whole genome shotgun (WGS) entry which is preliminary data.</text>
</comment>
<protein>
    <submittedName>
        <fullName evidence="2">Esterase</fullName>
    </submittedName>
</protein>
<sequence length="223" mass="26292">MKAADHSIAITRTARYFTLGEMYERTRQVWFVLHGYGQLAEYFVRKFEKIQDPETLIVAPEALSRFYLDHNSGRVGASWMTREDRLHEIEDYVAYLESIQQEIFKYYRSDNVQITVLGFSQGTATACRWVNQSKMRCDRLILWGGYFANGILELVERDRLPPQNTHFVYGDKDEYLNQLNPDKYLEKLRTELPFMKILEYEGGHAVDTEVLSRRFGEKPFALY</sequence>
<dbReference type="InterPro" id="IPR003140">
    <property type="entry name" value="PLipase/COase/thioEstase"/>
</dbReference>
<dbReference type="InterPro" id="IPR029058">
    <property type="entry name" value="AB_hydrolase_fold"/>
</dbReference>
<evidence type="ECO:0000259" key="1">
    <source>
        <dbReference type="Pfam" id="PF02230"/>
    </source>
</evidence>
<dbReference type="EMBL" id="BMXF01000001">
    <property type="protein sequence ID" value="GHB53704.1"/>
    <property type="molecule type" value="Genomic_DNA"/>
</dbReference>
<evidence type="ECO:0000313" key="2">
    <source>
        <dbReference type="EMBL" id="GHB53704.1"/>
    </source>
</evidence>
<dbReference type="RefSeq" id="WP_229580165.1">
    <property type="nucleotide sequence ID" value="NZ_BMXF01000001.1"/>
</dbReference>
<dbReference type="Gene3D" id="3.40.50.1820">
    <property type="entry name" value="alpha/beta hydrolase"/>
    <property type="match status" value="1"/>
</dbReference>
<accession>A0A8J3G783</accession>
<name>A0A8J3G783_9BACT</name>
<evidence type="ECO:0000313" key="3">
    <source>
        <dbReference type="Proteomes" id="UP000598271"/>
    </source>
</evidence>
<dbReference type="Proteomes" id="UP000598271">
    <property type="component" value="Unassembled WGS sequence"/>
</dbReference>
<dbReference type="AlphaFoldDB" id="A0A8J3G783"/>
<dbReference type="Pfam" id="PF02230">
    <property type="entry name" value="Abhydrolase_2"/>
    <property type="match status" value="1"/>
</dbReference>
<reference evidence="2 3" key="1">
    <citation type="journal article" date="2014" name="Int. J. Syst. Evol. Microbiol.">
        <title>Complete genome sequence of Corynebacterium casei LMG S-19264T (=DSM 44701T), isolated from a smear-ripened cheese.</title>
        <authorList>
            <consortium name="US DOE Joint Genome Institute (JGI-PGF)"/>
            <person name="Walter F."/>
            <person name="Albersmeier A."/>
            <person name="Kalinowski J."/>
            <person name="Ruckert C."/>
        </authorList>
    </citation>
    <scope>NUCLEOTIDE SEQUENCE [LARGE SCALE GENOMIC DNA]</scope>
    <source>
        <strain evidence="2 3">KCTC 12866</strain>
    </source>
</reference>
<feature type="domain" description="Phospholipase/carboxylesterase/thioesterase" evidence="1">
    <location>
        <begin position="25"/>
        <end position="207"/>
    </location>
</feature>
<gene>
    <name evidence="2" type="ORF">GCM10007390_03190</name>
</gene>
<proteinExistence type="predicted"/>